<evidence type="ECO:0000313" key="1">
    <source>
        <dbReference type="EMBL" id="TLX64126.1"/>
    </source>
</evidence>
<protein>
    <submittedName>
        <fullName evidence="1">Uncharacterized protein</fullName>
    </submittedName>
</protein>
<dbReference type="OrthoDB" id="5422169at2"/>
<proteinExistence type="predicted"/>
<dbReference type="RefSeq" id="WP_138406514.1">
    <property type="nucleotide sequence ID" value="NZ_QLAE01000001.1"/>
</dbReference>
<comment type="caution">
    <text evidence="1">The sequence shown here is derived from an EMBL/GenBank/DDBJ whole genome shotgun (WGS) entry which is preliminary data.</text>
</comment>
<evidence type="ECO:0000313" key="2">
    <source>
        <dbReference type="Proteomes" id="UP000306753"/>
    </source>
</evidence>
<dbReference type="GO" id="GO:0019867">
    <property type="term" value="C:outer membrane"/>
    <property type="evidence" value="ECO:0007669"/>
    <property type="project" value="InterPro"/>
</dbReference>
<keyword evidence="2" id="KW-1185">Reference proteome</keyword>
<gene>
    <name evidence="1" type="ORF">DN820_07355</name>
</gene>
<sequence length="84" mass="8974">MSLRHLALLGCALFLGACNPITQDNYAKLHAGMHRSEVEALLGKPSECAGALGVSSCTWGDKNRFISIQYAGDDVMMFSGKGLK</sequence>
<accession>A0A5R9QG11</accession>
<dbReference type="Proteomes" id="UP000306753">
    <property type="component" value="Unassembled WGS sequence"/>
</dbReference>
<dbReference type="EMBL" id="QLAG01000007">
    <property type="protein sequence ID" value="TLX64126.1"/>
    <property type="molecule type" value="Genomic_DNA"/>
</dbReference>
<reference evidence="1 2" key="1">
    <citation type="journal article" date="2017" name="Eur. J. Clin. Microbiol. Infect. Dis.">
        <title>Uncommonly isolated clinical Pseudomonas: identification and phylogenetic assignation.</title>
        <authorList>
            <person name="Mulet M."/>
            <person name="Gomila M."/>
            <person name="Ramirez A."/>
            <person name="Cardew S."/>
            <person name="Moore E.R."/>
            <person name="Lalucat J."/>
            <person name="Garcia-Valdes E."/>
        </authorList>
    </citation>
    <scope>NUCLEOTIDE SEQUENCE [LARGE SCALE GENOMIC DNA]</scope>
    <source>
        <strain evidence="1 2">SD129</strain>
    </source>
</reference>
<dbReference type="AlphaFoldDB" id="A0A5R9QG11"/>
<dbReference type="PROSITE" id="PS51257">
    <property type="entry name" value="PROKAR_LIPOPROTEIN"/>
    <property type="match status" value="1"/>
</dbReference>
<organism evidence="1 2">
    <name type="scientific">Stutzerimonas nosocomialis</name>
    <dbReference type="NCBI Taxonomy" id="1056496"/>
    <lineage>
        <taxon>Bacteria</taxon>
        <taxon>Pseudomonadati</taxon>
        <taxon>Pseudomonadota</taxon>
        <taxon>Gammaproteobacteria</taxon>
        <taxon>Pseudomonadales</taxon>
        <taxon>Pseudomonadaceae</taxon>
        <taxon>Stutzerimonas</taxon>
    </lineage>
</organism>
<name>A0A5R9QG11_9GAMM</name>